<comment type="caution">
    <text evidence="1">The sequence shown here is derived from an EMBL/GenBank/DDBJ whole genome shotgun (WGS) entry which is preliminary data.</text>
</comment>
<sequence>MTQVQSKLLNIRISPELYNQFKQKVSSIGLNPSSFLRHVIISTVISDKVTLGNTFKEEYKSLIKSLKKNSISENEALKLADKEKEAMYNKA</sequence>
<evidence type="ECO:0000313" key="2">
    <source>
        <dbReference type="Proteomes" id="UP000176803"/>
    </source>
</evidence>
<accession>A0A1F7I528</accession>
<protein>
    <submittedName>
        <fullName evidence="1">Uncharacterized protein</fullName>
    </submittedName>
</protein>
<name>A0A1F7I528_9BACT</name>
<dbReference type="Proteomes" id="UP000176803">
    <property type="component" value="Unassembled WGS sequence"/>
</dbReference>
<dbReference type="EMBL" id="MGAC01000011">
    <property type="protein sequence ID" value="OGK38476.1"/>
    <property type="molecule type" value="Genomic_DNA"/>
</dbReference>
<proteinExistence type="predicted"/>
<dbReference type="AlphaFoldDB" id="A0A1F7I528"/>
<evidence type="ECO:0000313" key="1">
    <source>
        <dbReference type="EMBL" id="OGK38476.1"/>
    </source>
</evidence>
<reference evidence="1 2" key="1">
    <citation type="journal article" date="2016" name="Nat. Commun.">
        <title>Thousands of microbial genomes shed light on interconnected biogeochemical processes in an aquifer system.</title>
        <authorList>
            <person name="Anantharaman K."/>
            <person name="Brown C.T."/>
            <person name="Hug L.A."/>
            <person name="Sharon I."/>
            <person name="Castelle C.J."/>
            <person name="Probst A.J."/>
            <person name="Thomas B.C."/>
            <person name="Singh A."/>
            <person name="Wilkins M.J."/>
            <person name="Karaoz U."/>
            <person name="Brodie E.L."/>
            <person name="Williams K.H."/>
            <person name="Hubbard S.S."/>
            <person name="Banfield J.F."/>
        </authorList>
    </citation>
    <scope>NUCLEOTIDE SEQUENCE [LARGE SCALE GENOMIC DNA]</scope>
</reference>
<gene>
    <name evidence="1" type="ORF">A3F03_03220</name>
</gene>
<organism evidence="1 2">
    <name type="scientific">Candidatus Roizmanbacteria bacterium RIFCSPHIGHO2_12_FULL_41_11</name>
    <dbReference type="NCBI Taxonomy" id="1802052"/>
    <lineage>
        <taxon>Bacteria</taxon>
        <taxon>Candidatus Roizmaniibacteriota</taxon>
    </lineage>
</organism>